<dbReference type="KEGG" id="fal:FRAAL3264"/>
<dbReference type="HOGENOM" id="CLU_2843460_0_0_11"/>
<keyword evidence="3" id="KW-1185">Reference proteome</keyword>
<accession>Q0RKP7</accession>
<name>Q0RKP7_FRAAA</name>
<dbReference type="EMBL" id="CT573213">
    <property type="protein sequence ID" value="CAJ61908.1"/>
    <property type="molecule type" value="Genomic_DNA"/>
</dbReference>
<organism evidence="2 3">
    <name type="scientific">Frankia alni (strain DSM 45986 / CECT 9034 / ACN14a)</name>
    <dbReference type="NCBI Taxonomy" id="326424"/>
    <lineage>
        <taxon>Bacteria</taxon>
        <taxon>Bacillati</taxon>
        <taxon>Actinomycetota</taxon>
        <taxon>Actinomycetes</taxon>
        <taxon>Frankiales</taxon>
        <taxon>Frankiaceae</taxon>
        <taxon>Frankia</taxon>
    </lineage>
</organism>
<evidence type="ECO:0000313" key="2">
    <source>
        <dbReference type="EMBL" id="CAJ61908.1"/>
    </source>
</evidence>
<feature type="region of interest" description="Disordered" evidence="1">
    <location>
        <begin position="13"/>
        <end position="65"/>
    </location>
</feature>
<gene>
    <name evidence="2" type="ordered locus">FRAAL3264</name>
</gene>
<proteinExistence type="predicted"/>
<dbReference type="STRING" id="326424.FRAAL3264"/>
<evidence type="ECO:0000256" key="1">
    <source>
        <dbReference type="SAM" id="MobiDB-lite"/>
    </source>
</evidence>
<protein>
    <submittedName>
        <fullName evidence="2">Uncharacterized protein</fullName>
    </submittedName>
</protein>
<reference evidence="2 3" key="1">
    <citation type="journal article" date="2007" name="Genome Res.">
        <title>Genome characteristics of facultatively symbiotic Frankia sp. strains reflect host range and host plant biogeography.</title>
        <authorList>
            <person name="Normand P."/>
            <person name="Lapierre P."/>
            <person name="Tisa L.S."/>
            <person name="Gogarten J.P."/>
            <person name="Alloisio N."/>
            <person name="Bagnarol E."/>
            <person name="Bassi C.A."/>
            <person name="Berry A.M."/>
            <person name="Bickhart D.M."/>
            <person name="Choisne N."/>
            <person name="Couloux A."/>
            <person name="Cournoyer B."/>
            <person name="Cruveiller S."/>
            <person name="Daubin V."/>
            <person name="Demange N."/>
            <person name="Francino M.P."/>
            <person name="Goltsman E."/>
            <person name="Huang Y."/>
            <person name="Kopp O.R."/>
            <person name="Labarre L."/>
            <person name="Lapidus A."/>
            <person name="Lavire C."/>
            <person name="Marechal J."/>
            <person name="Martinez M."/>
            <person name="Mastronunzio J.E."/>
            <person name="Mullin B.C."/>
            <person name="Niemann J."/>
            <person name="Pujic P."/>
            <person name="Rawnsley T."/>
            <person name="Rouy Z."/>
            <person name="Schenowitz C."/>
            <person name="Sellstedt A."/>
            <person name="Tavares F."/>
            <person name="Tomkins J.P."/>
            <person name="Vallenet D."/>
            <person name="Valverde C."/>
            <person name="Wall L.G."/>
            <person name="Wang Y."/>
            <person name="Medigue C."/>
            <person name="Benson D.R."/>
        </authorList>
    </citation>
    <scope>NUCLEOTIDE SEQUENCE [LARGE SCALE GENOMIC DNA]</scope>
    <source>
        <strain evidence="3">DSM 45986 / CECT 9034 / ACN14a</strain>
    </source>
</reference>
<feature type="compositionally biased region" description="Acidic residues" evidence="1">
    <location>
        <begin position="22"/>
        <end position="47"/>
    </location>
</feature>
<dbReference type="AlphaFoldDB" id="Q0RKP7"/>
<sequence>MTSAIRARLASCGDGSAAVCPADEDDAGDMDDGDMDAGDEDDGDEDMAASRPDFLRYESVSNAGG</sequence>
<evidence type="ECO:0000313" key="3">
    <source>
        <dbReference type="Proteomes" id="UP000000657"/>
    </source>
</evidence>
<dbReference type="Proteomes" id="UP000000657">
    <property type="component" value="Chromosome"/>
</dbReference>